<dbReference type="EMBL" id="JAGKSB010000001">
    <property type="protein sequence ID" value="MBP3942045.1"/>
    <property type="molecule type" value="Genomic_DNA"/>
</dbReference>
<evidence type="ECO:0000259" key="2">
    <source>
        <dbReference type="Pfam" id="PF10022"/>
    </source>
</evidence>
<dbReference type="Proteomes" id="UP000679691">
    <property type="component" value="Unassembled WGS sequence"/>
</dbReference>
<gene>
    <name evidence="3" type="ORF">J5U18_00450</name>
</gene>
<protein>
    <submittedName>
        <fullName evidence="3">DUF2264 domain-containing protein</fullName>
    </submittedName>
</protein>
<sequence length="436" mass="49229">MNRRSILKNIGILGLSSMSFKFAKGSSQDFVKESSQAPEHRNAAQVDRRPMEPQNDRAYWVALITQIASPILSTLSKQQLRLQMPMEVSPSFDKRDPGVGYLEAFGRLIAGIAPWLALPDDSSTEGQLRVKLRKQALLGIQYGVDPGSPDYFSWRVNSSQPLVDAAHLAQAFLRAPKALWEPLPALTKAQVVTEFKLLRAIKPNESNWLLFSAMVETFLASVGESPVVAKIDYAIEKFDSEWYVGDGWYSDGASFSFDHYNGHVIHSMLVDTLQHNRMRGAEFEVLYERAYKRMQRYGHHLERMISPEGTYLVVGRSSTYRTAAFQPLSQLVLDQRLPEDLSNGQIRAALTAIKKRLFIPETFSKSGWLTMGLIGAEQQNLADYYTNAGSMYVTSLSFLPLGLPADHDFWTCPAEKWTSQKAWSGEQFPKDYYVTY</sequence>
<reference evidence="3" key="1">
    <citation type="submission" date="2021-03" db="EMBL/GenBank/DDBJ databases">
        <authorList>
            <person name="Lu T."/>
            <person name="Wang Q."/>
            <person name="Han X."/>
        </authorList>
    </citation>
    <scope>NUCLEOTIDE SEQUENCE</scope>
    <source>
        <strain evidence="3">WQ 2009</strain>
    </source>
</reference>
<dbReference type="InterPro" id="IPR016624">
    <property type="entry name" value="UCP014753"/>
</dbReference>
<feature type="domain" description="DUF2264" evidence="2">
    <location>
        <begin position="56"/>
        <end position="417"/>
    </location>
</feature>
<organism evidence="3 4">
    <name type="scientific">Rhinopithecimicrobium faecis</name>
    <dbReference type="NCBI Taxonomy" id="2820698"/>
    <lineage>
        <taxon>Bacteria</taxon>
        <taxon>Pseudomonadati</taxon>
        <taxon>Bacteroidota</taxon>
        <taxon>Sphingobacteriia</taxon>
        <taxon>Sphingobacteriales</taxon>
        <taxon>Sphingobacteriaceae</taxon>
        <taxon>Rhinopithecimicrobium</taxon>
    </lineage>
</organism>
<dbReference type="PANTHER" id="PTHR35339:SF3">
    <property type="entry name" value="DUF2264 DOMAIN-CONTAINING PROTEIN"/>
    <property type="match status" value="1"/>
</dbReference>
<proteinExistence type="predicted"/>
<accession>A0A8T4H6Z5</accession>
<evidence type="ECO:0000256" key="1">
    <source>
        <dbReference type="SAM" id="MobiDB-lite"/>
    </source>
</evidence>
<name>A0A8T4H6Z5_9SPHI</name>
<dbReference type="RefSeq" id="WP_353545528.1">
    <property type="nucleotide sequence ID" value="NZ_JAGKSB010000001.1"/>
</dbReference>
<dbReference type="InterPro" id="IPR049349">
    <property type="entry name" value="DUF2264_N"/>
</dbReference>
<feature type="region of interest" description="Disordered" evidence="1">
    <location>
        <begin position="31"/>
        <end position="51"/>
    </location>
</feature>
<keyword evidence="4" id="KW-1185">Reference proteome</keyword>
<comment type="caution">
    <text evidence="3">The sequence shown here is derived from an EMBL/GenBank/DDBJ whole genome shotgun (WGS) entry which is preliminary data.</text>
</comment>
<dbReference type="PANTHER" id="PTHR35339">
    <property type="entry name" value="LINALOOL DEHYDRATASE_ISOMERASE DOMAIN-CONTAINING PROTEIN"/>
    <property type="match status" value="1"/>
</dbReference>
<evidence type="ECO:0000313" key="4">
    <source>
        <dbReference type="Proteomes" id="UP000679691"/>
    </source>
</evidence>
<dbReference type="AlphaFoldDB" id="A0A8T4H6Z5"/>
<dbReference type="Pfam" id="PF10022">
    <property type="entry name" value="DUF2264"/>
    <property type="match status" value="1"/>
</dbReference>
<feature type="compositionally biased region" description="Basic and acidic residues" evidence="1">
    <location>
        <begin position="38"/>
        <end position="51"/>
    </location>
</feature>
<evidence type="ECO:0000313" key="3">
    <source>
        <dbReference type="EMBL" id="MBP3942045.1"/>
    </source>
</evidence>
<dbReference type="PIRSF" id="PIRSF014753">
    <property type="entry name" value="UCP014753"/>
    <property type="match status" value="1"/>
</dbReference>